<keyword evidence="1" id="KW-0732">Signal</keyword>
<dbReference type="Gene3D" id="2.60.120.560">
    <property type="entry name" value="Exo-inulinase, domain 1"/>
    <property type="match status" value="1"/>
</dbReference>
<protein>
    <recommendedName>
        <fullName evidence="2">3-keto-alpha-glucoside-1,2-lyase/3-keto-2-hydroxy-glucal hydratase domain-containing protein</fullName>
    </recommendedName>
</protein>
<keyword evidence="4" id="KW-1185">Reference proteome</keyword>
<dbReference type="OrthoDB" id="176168at2"/>
<dbReference type="EMBL" id="FOBB01000002">
    <property type="protein sequence ID" value="SEL51390.1"/>
    <property type="molecule type" value="Genomic_DNA"/>
</dbReference>
<dbReference type="PANTHER" id="PTHR33546:SF1">
    <property type="entry name" value="LARGE, MULTIFUNCTIONAL SECRETED PROTEIN"/>
    <property type="match status" value="1"/>
</dbReference>
<evidence type="ECO:0000313" key="4">
    <source>
        <dbReference type="Proteomes" id="UP000198984"/>
    </source>
</evidence>
<proteinExistence type="predicted"/>
<feature type="chain" id="PRO_5011513987" description="3-keto-alpha-glucoside-1,2-lyase/3-keto-2-hydroxy-glucal hydratase domain-containing protein" evidence="1">
    <location>
        <begin position="19"/>
        <end position="245"/>
    </location>
</feature>
<dbReference type="GO" id="GO:0016787">
    <property type="term" value="F:hydrolase activity"/>
    <property type="evidence" value="ECO:0007669"/>
    <property type="project" value="InterPro"/>
</dbReference>
<reference evidence="3 4" key="1">
    <citation type="submission" date="2016-10" db="EMBL/GenBank/DDBJ databases">
        <authorList>
            <person name="de Groot N.N."/>
        </authorList>
    </citation>
    <scope>NUCLEOTIDE SEQUENCE [LARGE SCALE GENOMIC DNA]</scope>
    <source>
        <strain evidence="3 4">DSM 21039</strain>
    </source>
</reference>
<feature type="signal peptide" evidence="1">
    <location>
        <begin position="1"/>
        <end position="18"/>
    </location>
</feature>
<dbReference type="AlphaFoldDB" id="A0A1H7QTQ1"/>
<dbReference type="STRING" id="573321.SAMN04488505_102444"/>
<organism evidence="3 4">
    <name type="scientific">Chitinophaga rupis</name>
    <dbReference type="NCBI Taxonomy" id="573321"/>
    <lineage>
        <taxon>Bacteria</taxon>
        <taxon>Pseudomonadati</taxon>
        <taxon>Bacteroidota</taxon>
        <taxon>Chitinophagia</taxon>
        <taxon>Chitinophagales</taxon>
        <taxon>Chitinophagaceae</taxon>
        <taxon>Chitinophaga</taxon>
    </lineage>
</organism>
<dbReference type="Pfam" id="PF06439">
    <property type="entry name" value="3keto-disac_hyd"/>
    <property type="match status" value="1"/>
</dbReference>
<evidence type="ECO:0000259" key="2">
    <source>
        <dbReference type="Pfam" id="PF06439"/>
    </source>
</evidence>
<dbReference type="Proteomes" id="UP000198984">
    <property type="component" value="Unassembled WGS sequence"/>
</dbReference>
<sequence length="245" mass="27202">MFRTILALTTLFAISAHAQNNTQMKPEETEVWEPVPKVVTPGTSTNTAPGDAIILFDGKNLDQWTNDKGGPAAWELKNGIVTVVKGAGTIQTKEKFEDFQLHIEWRTPEKVVGESQGRGNSGIFMQGLYELQVLDNYNNRTYSNGQAGSFYKQKIPLVNVCKKPGEWQTYDVIWTAPRFNSDGSLKSPARATVLQNGVLVQNNVELEGGTLYIGKPAYKQHGPGPIILQDHGNPVSYRNIWIRTL</sequence>
<dbReference type="RefSeq" id="WP_089909729.1">
    <property type="nucleotide sequence ID" value="NZ_FOBB01000002.1"/>
</dbReference>
<evidence type="ECO:0000256" key="1">
    <source>
        <dbReference type="SAM" id="SignalP"/>
    </source>
</evidence>
<name>A0A1H7QTQ1_9BACT</name>
<evidence type="ECO:0000313" key="3">
    <source>
        <dbReference type="EMBL" id="SEL51390.1"/>
    </source>
</evidence>
<accession>A0A1H7QTQ1</accession>
<gene>
    <name evidence="3" type="ORF">SAMN04488505_102444</name>
</gene>
<feature type="domain" description="3-keto-alpha-glucoside-1,2-lyase/3-keto-2-hydroxy-glucal hydratase" evidence="2">
    <location>
        <begin position="52"/>
        <end position="243"/>
    </location>
</feature>
<dbReference type="PANTHER" id="PTHR33546">
    <property type="entry name" value="LARGE, MULTIFUNCTIONAL SECRETED PROTEIN-RELATED"/>
    <property type="match status" value="1"/>
</dbReference>
<dbReference type="InterPro" id="IPR010496">
    <property type="entry name" value="AL/BT2_dom"/>
</dbReference>